<proteinExistence type="inferred from homology"/>
<evidence type="ECO:0000256" key="5">
    <source>
        <dbReference type="ARBA" id="ARBA00023136"/>
    </source>
</evidence>
<keyword evidence="7" id="KW-1185">Reference proteome</keyword>
<protein>
    <submittedName>
        <fullName evidence="8 9">UPF0389 protein CG9231-like isoform X2</fullName>
    </submittedName>
</protein>
<organism evidence="7 9">
    <name type="scientific">Limulus polyphemus</name>
    <name type="common">Atlantic horseshoe crab</name>
    <dbReference type="NCBI Taxonomy" id="6850"/>
    <lineage>
        <taxon>Eukaryota</taxon>
        <taxon>Metazoa</taxon>
        <taxon>Ecdysozoa</taxon>
        <taxon>Arthropoda</taxon>
        <taxon>Chelicerata</taxon>
        <taxon>Merostomata</taxon>
        <taxon>Xiphosura</taxon>
        <taxon>Limulidae</taxon>
        <taxon>Limulus</taxon>
    </lineage>
</organism>
<keyword evidence="3 6" id="KW-0812">Transmembrane</keyword>
<keyword evidence="4 6" id="KW-1133">Transmembrane helix</keyword>
<dbReference type="RefSeq" id="XP_013777699.1">
    <property type="nucleotide sequence ID" value="XM_013922245.2"/>
</dbReference>
<evidence type="ECO:0000256" key="6">
    <source>
        <dbReference type="SAM" id="Phobius"/>
    </source>
</evidence>
<dbReference type="Pfam" id="PF06388">
    <property type="entry name" value="DUF1075"/>
    <property type="match status" value="1"/>
</dbReference>
<dbReference type="RefSeq" id="XP_013777698.1">
    <property type="nucleotide sequence ID" value="XM_013922244.2"/>
</dbReference>
<feature type="transmembrane region" description="Helical" evidence="6">
    <location>
        <begin position="85"/>
        <end position="104"/>
    </location>
</feature>
<evidence type="ECO:0000313" key="9">
    <source>
        <dbReference type="RefSeq" id="XP_013777699.1"/>
    </source>
</evidence>
<evidence type="ECO:0000256" key="2">
    <source>
        <dbReference type="ARBA" id="ARBA00007363"/>
    </source>
</evidence>
<sequence length="133" mass="15545">MLGVRKLAVSCMFLRHQNQIFFKHFQARNIWRTSVCKAEKGLNYHRPNGFEKRLLVWYKKYPSVVEVPDFVPQSTMERIRNVARIRINIFLCFVTALACIGMIYSGKKAAERGESFAQMSRDFHKKSAENSKP</sequence>
<accession>A0ABM1B9R9</accession>
<dbReference type="Proteomes" id="UP000694941">
    <property type="component" value="Unplaced"/>
</dbReference>
<name>A0ABM1B9R9_LIMPO</name>
<comment type="subcellular location">
    <subcellularLocation>
        <location evidence="1">Membrane</location>
        <topology evidence="1">Single-pass membrane protein</topology>
    </subcellularLocation>
</comment>
<keyword evidence="5 6" id="KW-0472">Membrane</keyword>
<dbReference type="PANTHER" id="PTHR13674">
    <property type="entry name" value="GROWTH AND TRANSFORMATION-DEPENDENT PROTEIN"/>
    <property type="match status" value="1"/>
</dbReference>
<dbReference type="InterPro" id="IPR009432">
    <property type="entry name" value="DUF1075"/>
</dbReference>
<gene>
    <name evidence="8 9" type="primary">LOC106462332</name>
</gene>
<evidence type="ECO:0000313" key="7">
    <source>
        <dbReference type="Proteomes" id="UP000694941"/>
    </source>
</evidence>
<reference evidence="8 9" key="1">
    <citation type="submission" date="2025-05" db="UniProtKB">
        <authorList>
            <consortium name="RefSeq"/>
        </authorList>
    </citation>
    <scope>IDENTIFICATION</scope>
    <source>
        <tissue evidence="8 9">Muscle</tissue>
    </source>
</reference>
<dbReference type="GeneID" id="106462332"/>
<evidence type="ECO:0000256" key="1">
    <source>
        <dbReference type="ARBA" id="ARBA00004167"/>
    </source>
</evidence>
<comment type="similarity">
    <text evidence="2">Belongs to the UPF0389 family.</text>
</comment>
<dbReference type="PANTHER" id="PTHR13674:SF5">
    <property type="entry name" value="UPF0389 PROTEIN CG9231"/>
    <property type="match status" value="1"/>
</dbReference>
<evidence type="ECO:0000313" key="8">
    <source>
        <dbReference type="RefSeq" id="XP_013777698.1"/>
    </source>
</evidence>
<evidence type="ECO:0000256" key="4">
    <source>
        <dbReference type="ARBA" id="ARBA00022989"/>
    </source>
</evidence>
<evidence type="ECO:0000256" key="3">
    <source>
        <dbReference type="ARBA" id="ARBA00022692"/>
    </source>
</evidence>